<sequence>MCRSCMVYVTIVMQYFDKIIFQNKELTTHVSNQNAFALEEHKEEGIPEQGILELDNLGEDILEEDNLEENIPAVDTPVVDKFVATDIPVVDNL</sequence>
<name>A0A9D3ZK97_9ROSI</name>
<gene>
    <name evidence="1" type="ORF">J1N35_042092</name>
</gene>
<evidence type="ECO:0000313" key="2">
    <source>
        <dbReference type="Proteomes" id="UP000828251"/>
    </source>
</evidence>
<accession>A0A9D3ZK97</accession>
<dbReference type="Proteomes" id="UP000828251">
    <property type="component" value="Unassembled WGS sequence"/>
</dbReference>
<dbReference type="AlphaFoldDB" id="A0A9D3ZK97"/>
<comment type="caution">
    <text evidence="1">The sequence shown here is derived from an EMBL/GenBank/DDBJ whole genome shotgun (WGS) entry which is preliminary data.</text>
</comment>
<reference evidence="1 2" key="1">
    <citation type="journal article" date="2021" name="Plant Biotechnol. J.">
        <title>Multi-omics assisted identification of the key and species-specific regulatory components of drought-tolerant mechanisms in Gossypium stocksii.</title>
        <authorList>
            <person name="Yu D."/>
            <person name="Ke L."/>
            <person name="Zhang D."/>
            <person name="Wu Y."/>
            <person name="Sun Y."/>
            <person name="Mei J."/>
            <person name="Sun J."/>
            <person name="Sun Y."/>
        </authorList>
    </citation>
    <scope>NUCLEOTIDE SEQUENCE [LARGE SCALE GENOMIC DNA]</scope>
    <source>
        <strain evidence="2">cv. E1</strain>
        <tissue evidence="1">Leaf</tissue>
    </source>
</reference>
<dbReference type="EMBL" id="JAIQCV010000012">
    <property type="protein sequence ID" value="KAH1040349.1"/>
    <property type="molecule type" value="Genomic_DNA"/>
</dbReference>
<evidence type="ECO:0000313" key="1">
    <source>
        <dbReference type="EMBL" id="KAH1040349.1"/>
    </source>
</evidence>
<organism evidence="1 2">
    <name type="scientific">Gossypium stocksii</name>
    <dbReference type="NCBI Taxonomy" id="47602"/>
    <lineage>
        <taxon>Eukaryota</taxon>
        <taxon>Viridiplantae</taxon>
        <taxon>Streptophyta</taxon>
        <taxon>Embryophyta</taxon>
        <taxon>Tracheophyta</taxon>
        <taxon>Spermatophyta</taxon>
        <taxon>Magnoliopsida</taxon>
        <taxon>eudicotyledons</taxon>
        <taxon>Gunneridae</taxon>
        <taxon>Pentapetalae</taxon>
        <taxon>rosids</taxon>
        <taxon>malvids</taxon>
        <taxon>Malvales</taxon>
        <taxon>Malvaceae</taxon>
        <taxon>Malvoideae</taxon>
        <taxon>Gossypium</taxon>
    </lineage>
</organism>
<proteinExistence type="predicted"/>
<keyword evidence="2" id="KW-1185">Reference proteome</keyword>
<protein>
    <submittedName>
        <fullName evidence="1">Uncharacterized protein</fullName>
    </submittedName>
</protein>